<dbReference type="OrthoDB" id="1749473at2759"/>
<reference evidence="3 4" key="1">
    <citation type="submission" date="2017-06" db="EMBL/GenBank/DDBJ databases">
        <title>A platform for efficient transgenesis in Macrostomum lignano, a flatworm model organism for stem cell research.</title>
        <authorList>
            <person name="Berezikov E."/>
        </authorList>
    </citation>
    <scope>NUCLEOTIDE SEQUENCE [LARGE SCALE GENOMIC DNA]</scope>
    <source>
        <strain evidence="3">DV1</strain>
        <tissue evidence="3">Whole organism</tissue>
    </source>
</reference>
<dbReference type="AlphaFoldDB" id="A0A267DA70"/>
<evidence type="ECO:0000259" key="2">
    <source>
        <dbReference type="Pfam" id="PF12353"/>
    </source>
</evidence>
<evidence type="ECO:0000313" key="4">
    <source>
        <dbReference type="Proteomes" id="UP000215902"/>
    </source>
</evidence>
<keyword evidence="4" id="KW-1185">Reference proteome</keyword>
<feature type="compositionally biased region" description="Polar residues" evidence="1">
    <location>
        <begin position="209"/>
        <end position="225"/>
    </location>
</feature>
<comment type="caution">
    <text evidence="3">The sequence shown here is derived from an EMBL/GenBank/DDBJ whole genome shotgun (WGS) entry which is preliminary data.</text>
</comment>
<proteinExistence type="predicted"/>
<protein>
    <recommendedName>
        <fullName evidence="2">Eukaryotic translation initiation factor 3 subunit G N-terminal domain-containing protein</fullName>
    </recommendedName>
</protein>
<feature type="non-terminal residue" evidence="3">
    <location>
        <position position="1"/>
    </location>
</feature>
<gene>
    <name evidence="3" type="ORF">BOX15_Mlig018561g4</name>
</gene>
<name>A0A267DA70_9PLAT</name>
<dbReference type="Pfam" id="PF12353">
    <property type="entry name" value="eIF3g"/>
    <property type="match status" value="1"/>
</dbReference>
<feature type="region of interest" description="Disordered" evidence="1">
    <location>
        <begin position="196"/>
        <end position="225"/>
    </location>
</feature>
<organism evidence="3 4">
    <name type="scientific">Macrostomum lignano</name>
    <dbReference type="NCBI Taxonomy" id="282301"/>
    <lineage>
        <taxon>Eukaryota</taxon>
        <taxon>Metazoa</taxon>
        <taxon>Spiralia</taxon>
        <taxon>Lophotrochozoa</taxon>
        <taxon>Platyhelminthes</taxon>
        <taxon>Rhabditophora</taxon>
        <taxon>Macrostomorpha</taxon>
        <taxon>Macrostomida</taxon>
        <taxon>Macrostomidae</taxon>
        <taxon>Macrostomum</taxon>
    </lineage>
</organism>
<sequence length="225" mass="25334">TCRQLTMSDWAKEMEEAEQLEYQLPPPVMEYNKDKSIKREISYQRDENGNLFKVSSELQVEVRKLSKSIARRKEWKKFGAAESDGPGPNSANTYPAEEVFLQFVSGRPEDEAEKQADELVSKMPKNVATCRICRGRTSLPGVRSRTARIHWMWTNRPCRLRTLRTLLPLVRQLPTAAWAAPTLASRYLKRPVGSTSHLACGRQRPLASAAQSARTSGGMISQPSG</sequence>
<feature type="domain" description="Eukaryotic translation initiation factor 3 subunit G N-terminal" evidence="2">
    <location>
        <begin position="31"/>
        <end position="135"/>
    </location>
</feature>
<evidence type="ECO:0000256" key="1">
    <source>
        <dbReference type="SAM" id="MobiDB-lite"/>
    </source>
</evidence>
<dbReference type="STRING" id="282301.A0A267DA70"/>
<dbReference type="EMBL" id="NIVC01004993">
    <property type="protein sequence ID" value="PAA46210.1"/>
    <property type="molecule type" value="Genomic_DNA"/>
</dbReference>
<accession>A0A267DA70</accession>
<evidence type="ECO:0000313" key="3">
    <source>
        <dbReference type="EMBL" id="PAA46210.1"/>
    </source>
</evidence>
<dbReference type="CDD" id="cd12933">
    <property type="entry name" value="eIF3G"/>
    <property type="match status" value="1"/>
</dbReference>
<dbReference type="InterPro" id="IPR024675">
    <property type="entry name" value="eIF3g_N"/>
</dbReference>
<dbReference type="Proteomes" id="UP000215902">
    <property type="component" value="Unassembled WGS sequence"/>
</dbReference>